<organism evidence="1 2">
    <name type="scientific">Neofusicoccum parvum</name>
    <dbReference type="NCBI Taxonomy" id="310453"/>
    <lineage>
        <taxon>Eukaryota</taxon>
        <taxon>Fungi</taxon>
        <taxon>Dikarya</taxon>
        <taxon>Ascomycota</taxon>
        <taxon>Pezizomycotina</taxon>
        <taxon>Dothideomycetes</taxon>
        <taxon>Dothideomycetes incertae sedis</taxon>
        <taxon>Botryosphaeriales</taxon>
        <taxon>Botryosphaeriaceae</taxon>
        <taxon>Neofusicoccum</taxon>
    </lineage>
</organism>
<dbReference type="Proteomes" id="UP001165186">
    <property type="component" value="Unassembled WGS sequence"/>
</dbReference>
<name>A0ACB5S321_9PEZI</name>
<reference evidence="1" key="1">
    <citation type="submission" date="2024-09" db="EMBL/GenBank/DDBJ databases">
        <title>Draft Genome Sequences of Neofusicoccum parvum.</title>
        <authorList>
            <person name="Ashida A."/>
            <person name="Camagna M."/>
            <person name="Tanaka A."/>
            <person name="Takemoto D."/>
        </authorList>
    </citation>
    <scope>NUCLEOTIDE SEQUENCE</scope>
    <source>
        <strain evidence="1">PPO83</strain>
    </source>
</reference>
<keyword evidence="2" id="KW-1185">Reference proteome</keyword>
<evidence type="ECO:0000313" key="2">
    <source>
        <dbReference type="Proteomes" id="UP001165186"/>
    </source>
</evidence>
<gene>
    <name evidence="1" type="primary">g11139</name>
    <name evidence="1" type="ORF">NpPPO83_00011139</name>
</gene>
<dbReference type="EMBL" id="BSXG01000035">
    <property type="protein sequence ID" value="GME27179.1"/>
    <property type="molecule type" value="Genomic_DNA"/>
</dbReference>
<comment type="caution">
    <text evidence="1">The sequence shown here is derived from an EMBL/GenBank/DDBJ whole genome shotgun (WGS) entry which is preliminary data.</text>
</comment>
<accession>A0ACB5S321</accession>
<sequence>MAGTAVPQEVLGLAVFVDVLSVLATVLGLLLCFMLWNHGERVSYILMLSASTTFGAVVGLIRHVDFTLNWRTIQIQRFENERHHSYSDSDMFGKADVGWRLVLSWTSIFTYNVDALLVLFWSIALFIGTWDIRIKSSSKKAMSIIFKTSAIILPAVMCAACSTEAVQRVPVAYLVTFNFLMAICLTTGSLLVIIVLLKYLQSRNLFTRFFPKSTVMSTSLGAGTMSSVATTRTRTGTDKWLIVRFSIIMICLL</sequence>
<evidence type="ECO:0000313" key="1">
    <source>
        <dbReference type="EMBL" id="GME27179.1"/>
    </source>
</evidence>
<proteinExistence type="predicted"/>
<keyword evidence="1" id="KW-0378">Hydrolase</keyword>
<protein>
    <submittedName>
        <fullName evidence="1">Glycoside hydrolase protein</fullName>
    </submittedName>
</protein>